<dbReference type="PROSITE" id="PS50088">
    <property type="entry name" value="ANK_REPEAT"/>
    <property type="match status" value="2"/>
</dbReference>
<evidence type="ECO:0008006" key="8">
    <source>
        <dbReference type="Google" id="ProtNLM"/>
    </source>
</evidence>
<protein>
    <recommendedName>
        <fullName evidence="8">Serine/threonine-protein kinase</fullName>
    </recommendedName>
</protein>
<evidence type="ECO:0000259" key="5">
    <source>
        <dbReference type="PROSITE" id="PS51698"/>
    </source>
</evidence>
<dbReference type="InterPro" id="IPR002110">
    <property type="entry name" value="Ankyrin_rpt"/>
</dbReference>
<dbReference type="CDD" id="cd16655">
    <property type="entry name" value="RING-Ubox_WDSUB1-like"/>
    <property type="match status" value="1"/>
</dbReference>
<reference evidence="6 7" key="1">
    <citation type="submission" date="2023-05" db="EMBL/GenBank/DDBJ databases">
        <title>A 100% complete, gapless, phased diploid assembly of the Scenedesmus obliquus UTEX 3031 genome.</title>
        <authorList>
            <person name="Biondi T.C."/>
            <person name="Hanschen E.R."/>
            <person name="Kwon T."/>
            <person name="Eng W."/>
            <person name="Kruse C.P.S."/>
            <person name="Koehler S.I."/>
            <person name="Kunde Y."/>
            <person name="Gleasner C.D."/>
            <person name="You Mak K.T."/>
            <person name="Polle J."/>
            <person name="Hovde B.T."/>
            <person name="Starkenburg S.R."/>
        </authorList>
    </citation>
    <scope>NUCLEOTIDE SEQUENCE [LARGE SCALE GENOMIC DNA]</scope>
    <source>
        <strain evidence="6 7">DOE0152z</strain>
    </source>
</reference>
<dbReference type="InterPro" id="IPR051348">
    <property type="entry name" value="U-box_ubiquitin_ligases"/>
</dbReference>
<organism evidence="6 7">
    <name type="scientific">Tetradesmus obliquus</name>
    <name type="common">Green alga</name>
    <name type="synonym">Acutodesmus obliquus</name>
    <dbReference type="NCBI Taxonomy" id="3088"/>
    <lineage>
        <taxon>Eukaryota</taxon>
        <taxon>Viridiplantae</taxon>
        <taxon>Chlorophyta</taxon>
        <taxon>core chlorophytes</taxon>
        <taxon>Chlorophyceae</taxon>
        <taxon>CS clade</taxon>
        <taxon>Sphaeropleales</taxon>
        <taxon>Scenedesmaceae</taxon>
        <taxon>Tetradesmus</taxon>
    </lineage>
</organism>
<evidence type="ECO:0000256" key="2">
    <source>
        <dbReference type="PROSITE-ProRule" id="PRU00023"/>
    </source>
</evidence>
<feature type="compositionally biased region" description="Acidic residues" evidence="3">
    <location>
        <begin position="325"/>
        <end position="342"/>
    </location>
</feature>
<dbReference type="InterPro" id="IPR013083">
    <property type="entry name" value="Znf_RING/FYVE/PHD"/>
</dbReference>
<dbReference type="PROSITE" id="PS51698">
    <property type="entry name" value="U_BOX"/>
    <property type="match status" value="1"/>
</dbReference>
<dbReference type="SUPFAM" id="SSF48403">
    <property type="entry name" value="Ankyrin repeat"/>
    <property type="match status" value="1"/>
</dbReference>
<keyword evidence="1" id="KW-0833">Ubl conjugation pathway</keyword>
<sequence length="836" mass="86265">MGNAPSSAVLQAVHNGDVQAVRIAIQEHPTQIDDTEPTHGWTPLHVASVRGYDVIVRELLARCAAPNLVDKEGRTPLHLAAAEGHAIVVKDLLRRGGDPLRKDEAGKLPLELAQEQQHVITAGLLADAMAGRGVSTPTATGSPAAWQARGQAQQDVPVAGGAGVRVLVPDFANLGVTPTGGGGAYPNLPMPLPGAPAAAYDNSWLSQLPVPPGVSISAPSAPPAPGAGQQQQQQQQLPPGAPAVSALPDYYSYIRPLPAEPHQAAATQPAAAAGYGGGAYPALPGQQQWQQPQQQAPGMQQPGTQPPVMPAAAAAAAAPVGGGAADDDDDDGGWGAQDDDDWGGGAERPSVSTITTAGGGPASRPGSKAGGPDLNAAVGAAVTGASKVVGAVGKSAVAGAKQFLGGLIPKPPGKGGRDSPVPSVAADMPGATFGGPAGRLYSYGELARATQGFAAANRLGCGGYGPVFRGVLDGVPVAVKLLDTSGLSSQGPKEFAAEVAILSRLHHPHIVLLIGSCPERCGLVYELLDNGSLEQHLFSSSMPDLAWQDRIRIACETVSALVFLHSAPEPIIHMDLKPGNLLLNRSLLCKVGDVGLSRLMPGAPGRSQLEAAAGGPHVPPQSTMLDSRLVGTPSYMDPEYLRTGRFGPKSDTYSLGVILLQMLTGKDAGRVVSVVEAALARCQGDPASFATIIDPRSGNWPITEAASFAHLAMRCVELSRGNRPDLRSDVLPALLQLAERAALYDSARAVKRSVSLSSSGQPPSMFICPITQDVMDDPVFAADGYTYEREAIAGWTMHHSTSPMTNLPLAHTGLTPNLGLRSAIREWQDKQGARRA</sequence>
<dbReference type="EMBL" id="CP126210">
    <property type="protein sequence ID" value="WIA12076.1"/>
    <property type="molecule type" value="Genomic_DNA"/>
</dbReference>
<feature type="region of interest" description="Disordered" evidence="3">
    <location>
        <begin position="211"/>
        <end position="243"/>
    </location>
</feature>
<name>A0ABY8TWG0_TETOB</name>
<dbReference type="InterPro" id="IPR008271">
    <property type="entry name" value="Ser/Thr_kinase_AS"/>
</dbReference>
<dbReference type="PROSITE" id="PS00108">
    <property type="entry name" value="PROTEIN_KINASE_ST"/>
    <property type="match status" value="1"/>
</dbReference>
<dbReference type="Pfam" id="PF13857">
    <property type="entry name" value="Ank_5"/>
    <property type="match status" value="1"/>
</dbReference>
<feature type="compositionally biased region" description="Low complexity" evidence="3">
    <location>
        <begin position="280"/>
        <end position="303"/>
    </location>
</feature>
<dbReference type="Gene3D" id="1.10.510.10">
    <property type="entry name" value="Transferase(Phosphotransferase) domain 1"/>
    <property type="match status" value="1"/>
</dbReference>
<keyword evidence="2" id="KW-0040">ANK repeat</keyword>
<dbReference type="SMART" id="SM00248">
    <property type="entry name" value="ANK"/>
    <property type="match status" value="3"/>
</dbReference>
<evidence type="ECO:0000256" key="1">
    <source>
        <dbReference type="ARBA" id="ARBA00022786"/>
    </source>
</evidence>
<evidence type="ECO:0000259" key="4">
    <source>
        <dbReference type="PROSITE" id="PS50011"/>
    </source>
</evidence>
<dbReference type="Gene3D" id="3.30.200.20">
    <property type="entry name" value="Phosphorylase Kinase, domain 1"/>
    <property type="match status" value="1"/>
</dbReference>
<feature type="compositionally biased region" description="Low complexity" evidence="3">
    <location>
        <begin position="226"/>
        <end position="243"/>
    </location>
</feature>
<feature type="domain" description="U-box" evidence="5">
    <location>
        <begin position="761"/>
        <end position="834"/>
    </location>
</feature>
<evidence type="ECO:0000256" key="3">
    <source>
        <dbReference type="SAM" id="MobiDB-lite"/>
    </source>
</evidence>
<dbReference type="PANTHER" id="PTHR45647">
    <property type="entry name" value="OS02G0152300 PROTEIN"/>
    <property type="match status" value="1"/>
</dbReference>
<dbReference type="SUPFAM" id="SSF57850">
    <property type="entry name" value="RING/U-box"/>
    <property type="match status" value="1"/>
</dbReference>
<dbReference type="InterPro" id="IPR000719">
    <property type="entry name" value="Prot_kinase_dom"/>
</dbReference>
<dbReference type="PROSITE" id="PS50011">
    <property type="entry name" value="PROTEIN_KINASE_DOM"/>
    <property type="match status" value="1"/>
</dbReference>
<dbReference type="Gene3D" id="1.25.40.20">
    <property type="entry name" value="Ankyrin repeat-containing domain"/>
    <property type="match status" value="2"/>
</dbReference>
<feature type="domain" description="Protein kinase" evidence="4">
    <location>
        <begin position="453"/>
        <end position="735"/>
    </location>
</feature>
<feature type="repeat" description="ANK" evidence="2">
    <location>
        <begin position="72"/>
        <end position="104"/>
    </location>
</feature>
<dbReference type="Proteomes" id="UP001244341">
    <property type="component" value="Chromosome 3b"/>
</dbReference>
<dbReference type="SMART" id="SM00504">
    <property type="entry name" value="Ubox"/>
    <property type="match status" value="1"/>
</dbReference>
<dbReference type="Pfam" id="PF04564">
    <property type="entry name" value="U-box"/>
    <property type="match status" value="1"/>
</dbReference>
<dbReference type="Pfam" id="PF00069">
    <property type="entry name" value="Pkinase"/>
    <property type="match status" value="1"/>
</dbReference>
<dbReference type="PANTHER" id="PTHR45647:SF139">
    <property type="entry name" value="OS02G0152300 PROTEIN"/>
    <property type="match status" value="1"/>
</dbReference>
<keyword evidence="7" id="KW-1185">Reference proteome</keyword>
<proteinExistence type="predicted"/>
<evidence type="ECO:0000313" key="6">
    <source>
        <dbReference type="EMBL" id="WIA12076.1"/>
    </source>
</evidence>
<dbReference type="InterPro" id="IPR036770">
    <property type="entry name" value="Ankyrin_rpt-contain_sf"/>
</dbReference>
<evidence type="ECO:0000313" key="7">
    <source>
        <dbReference type="Proteomes" id="UP001244341"/>
    </source>
</evidence>
<dbReference type="InterPro" id="IPR011009">
    <property type="entry name" value="Kinase-like_dom_sf"/>
</dbReference>
<feature type="repeat" description="ANK" evidence="2">
    <location>
        <begin position="39"/>
        <end position="71"/>
    </location>
</feature>
<feature type="region of interest" description="Disordered" evidence="3">
    <location>
        <begin position="277"/>
        <end position="371"/>
    </location>
</feature>
<dbReference type="InterPro" id="IPR003613">
    <property type="entry name" value="Ubox_domain"/>
</dbReference>
<dbReference type="SUPFAM" id="SSF56112">
    <property type="entry name" value="Protein kinase-like (PK-like)"/>
    <property type="match status" value="1"/>
</dbReference>
<dbReference type="SMART" id="SM00220">
    <property type="entry name" value="S_TKc"/>
    <property type="match status" value="1"/>
</dbReference>
<accession>A0ABY8TWG0</accession>
<dbReference type="Gene3D" id="3.30.40.10">
    <property type="entry name" value="Zinc/RING finger domain, C3HC4 (zinc finger)"/>
    <property type="match status" value="1"/>
</dbReference>
<gene>
    <name evidence="6" type="ORF">OEZ85_012153</name>
</gene>
<dbReference type="PROSITE" id="PS50297">
    <property type="entry name" value="ANK_REP_REGION"/>
    <property type="match status" value="2"/>
</dbReference>